<feature type="transmembrane region" description="Helical" evidence="9">
    <location>
        <begin position="183"/>
        <end position="206"/>
    </location>
</feature>
<feature type="transmembrane region" description="Helical" evidence="9">
    <location>
        <begin position="81"/>
        <end position="101"/>
    </location>
</feature>
<dbReference type="RefSeq" id="WP_263342370.1">
    <property type="nucleotide sequence ID" value="NZ_JAGSYH010000011.1"/>
</dbReference>
<keyword evidence="2" id="KW-1003">Cell membrane</keyword>
<name>A0ABW1EMV3_9BACT</name>
<sequence>MRVSQEVDKKVNNDGFVMGFLLLVVAGVINACFTLPMKFTRKWAWENTWFAWTIFALLVLPFVVTVSTVSKIGELYSSAPAGVLVEVILFGAGWGVAQVLFGLAIDAIGIALTFSLVMGTSAAVGSLVPLLQQHHDSLKTSAGHGVIAGVALMIAGVAVSAVAGKQRERATRVEALPNRRSSLGIVFALLCGLGASFVNFGISFGAPLMQTARSLGASTFASSNAVWLPLMLAGAIPNLLYCLWLLRANKTTSKFSGGGIAYWLLALIMAVFWFGSTVLYGVSITVLGSWGPVFGWPLFMSLIVITASLLGIFTGEWKGSGAAPLRIQWIGVSLLVFAVFCLALSSRLVI</sequence>
<keyword evidence="1" id="KW-0813">Transport</keyword>
<evidence type="ECO:0000256" key="5">
    <source>
        <dbReference type="ARBA" id="ARBA00022692"/>
    </source>
</evidence>
<dbReference type="Proteomes" id="UP001596091">
    <property type="component" value="Unassembled WGS sequence"/>
</dbReference>
<evidence type="ECO:0000256" key="3">
    <source>
        <dbReference type="ARBA" id="ARBA00022519"/>
    </source>
</evidence>
<evidence type="ECO:0000256" key="8">
    <source>
        <dbReference type="ARBA" id="ARBA00023136"/>
    </source>
</evidence>
<feature type="transmembrane region" description="Helical" evidence="9">
    <location>
        <begin position="108"/>
        <end position="130"/>
    </location>
</feature>
<dbReference type="EMBL" id="JBHSPH010000019">
    <property type="protein sequence ID" value="MFC5865380.1"/>
    <property type="molecule type" value="Genomic_DNA"/>
</dbReference>
<keyword evidence="11" id="KW-1185">Reference proteome</keyword>
<evidence type="ECO:0000256" key="6">
    <source>
        <dbReference type="ARBA" id="ARBA00022847"/>
    </source>
</evidence>
<accession>A0ABW1EMV3</accession>
<feature type="transmembrane region" description="Helical" evidence="9">
    <location>
        <begin position="142"/>
        <end position="163"/>
    </location>
</feature>
<comment type="caution">
    <text evidence="10">The sequence shown here is derived from an EMBL/GenBank/DDBJ whole genome shotgun (WGS) entry which is preliminary data.</text>
</comment>
<evidence type="ECO:0000313" key="11">
    <source>
        <dbReference type="Proteomes" id="UP001596091"/>
    </source>
</evidence>
<evidence type="ECO:0000256" key="2">
    <source>
        <dbReference type="ARBA" id="ARBA00022475"/>
    </source>
</evidence>
<feature type="transmembrane region" description="Helical" evidence="9">
    <location>
        <begin position="294"/>
        <end position="315"/>
    </location>
</feature>
<keyword evidence="4" id="KW-0762">Sugar transport</keyword>
<protein>
    <submittedName>
        <fullName evidence="10">L-rhamnose/proton symporter RhaT</fullName>
    </submittedName>
</protein>
<feature type="transmembrane region" description="Helical" evidence="9">
    <location>
        <begin position="327"/>
        <end position="349"/>
    </location>
</feature>
<keyword evidence="3" id="KW-0997">Cell inner membrane</keyword>
<evidence type="ECO:0000256" key="9">
    <source>
        <dbReference type="SAM" id="Phobius"/>
    </source>
</evidence>
<keyword evidence="5 9" id="KW-0812">Transmembrane</keyword>
<reference evidence="11" key="1">
    <citation type="journal article" date="2019" name="Int. J. Syst. Evol. Microbiol.">
        <title>The Global Catalogue of Microorganisms (GCM) 10K type strain sequencing project: providing services to taxonomists for standard genome sequencing and annotation.</title>
        <authorList>
            <consortium name="The Broad Institute Genomics Platform"/>
            <consortium name="The Broad Institute Genome Sequencing Center for Infectious Disease"/>
            <person name="Wu L."/>
            <person name="Ma J."/>
        </authorList>
    </citation>
    <scope>NUCLEOTIDE SEQUENCE [LARGE SCALE GENOMIC DNA]</scope>
    <source>
        <strain evidence="11">JCM 4087</strain>
    </source>
</reference>
<feature type="transmembrane region" description="Helical" evidence="9">
    <location>
        <begin position="226"/>
        <end position="248"/>
    </location>
</feature>
<feature type="transmembrane region" description="Helical" evidence="9">
    <location>
        <begin position="260"/>
        <end position="282"/>
    </location>
</feature>
<evidence type="ECO:0000313" key="10">
    <source>
        <dbReference type="EMBL" id="MFC5865380.1"/>
    </source>
</evidence>
<gene>
    <name evidence="10" type="ORF">ACFPT7_23955</name>
</gene>
<organism evidence="10 11">
    <name type="scientific">Acidicapsa dinghuensis</name>
    <dbReference type="NCBI Taxonomy" id="2218256"/>
    <lineage>
        <taxon>Bacteria</taxon>
        <taxon>Pseudomonadati</taxon>
        <taxon>Acidobacteriota</taxon>
        <taxon>Terriglobia</taxon>
        <taxon>Terriglobales</taxon>
        <taxon>Acidobacteriaceae</taxon>
        <taxon>Acidicapsa</taxon>
    </lineage>
</organism>
<proteinExistence type="predicted"/>
<dbReference type="Pfam" id="PF06379">
    <property type="entry name" value="RhaT"/>
    <property type="match status" value="1"/>
</dbReference>
<evidence type="ECO:0000256" key="7">
    <source>
        <dbReference type="ARBA" id="ARBA00022989"/>
    </source>
</evidence>
<keyword evidence="8 9" id="KW-0472">Membrane</keyword>
<evidence type="ECO:0000256" key="1">
    <source>
        <dbReference type="ARBA" id="ARBA00022448"/>
    </source>
</evidence>
<feature type="transmembrane region" description="Helical" evidence="9">
    <location>
        <begin position="16"/>
        <end position="37"/>
    </location>
</feature>
<dbReference type="InterPro" id="IPR004673">
    <property type="entry name" value="L-rhamnose-proton_sym_RhaT"/>
</dbReference>
<feature type="transmembrane region" description="Helical" evidence="9">
    <location>
        <begin position="49"/>
        <end position="69"/>
    </location>
</feature>
<keyword evidence="7 9" id="KW-1133">Transmembrane helix</keyword>
<keyword evidence="6" id="KW-0769">Symport</keyword>
<evidence type="ECO:0000256" key="4">
    <source>
        <dbReference type="ARBA" id="ARBA00022597"/>
    </source>
</evidence>